<feature type="region of interest" description="Disordered" evidence="1">
    <location>
        <begin position="1"/>
        <end position="21"/>
    </location>
</feature>
<evidence type="ECO:0000313" key="2">
    <source>
        <dbReference type="EMBL" id="THH00948.1"/>
    </source>
</evidence>
<evidence type="ECO:0000256" key="1">
    <source>
        <dbReference type="SAM" id="MobiDB-lite"/>
    </source>
</evidence>
<organism evidence="2 3">
    <name type="scientific">Hermanssonia centrifuga</name>
    <dbReference type="NCBI Taxonomy" id="98765"/>
    <lineage>
        <taxon>Eukaryota</taxon>
        <taxon>Fungi</taxon>
        <taxon>Dikarya</taxon>
        <taxon>Basidiomycota</taxon>
        <taxon>Agaricomycotina</taxon>
        <taxon>Agaricomycetes</taxon>
        <taxon>Polyporales</taxon>
        <taxon>Meruliaceae</taxon>
        <taxon>Hermanssonia</taxon>
    </lineage>
</organism>
<sequence length="75" mass="8006">MSLTGTIIPYSGSQGKPTKRDTNVVRRAGVNSIPAEQPTMSLTGTIVPYSGNQKKRAGIPSEIATRSLNGEIELY</sequence>
<dbReference type="AlphaFoldDB" id="A0A4S4KSH6"/>
<gene>
    <name evidence="2" type="ORF">EW026_g1669</name>
</gene>
<comment type="caution">
    <text evidence="2">The sequence shown here is derived from an EMBL/GenBank/DDBJ whole genome shotgun (WGS) entry which is preliminary data.</text>
</comment>
<dbReference type="EMBL" id="SGPJ01000036">
    <property type="protein sequence ID" value="THH00948.1"/>
    <property type="molecule type" value="Genomic_DNA"/>
</dbReference>
<dbReference type="Proteomes" id="UP000309038">
    <property type="component" value="Unassembled WGS sequence"/>
</dbReference>
<feature type="compositionally biased region" description="Polar residues" evidence="1">
    <location>
        <begin position="1"/>
        <end position="16"/>
    </location>
</feature>
<evidence type="ECO:0000313" key="3">
    <source>
        <dbReference type="Proteomes" id="UP000309038"/>
    </source>
</evidence>
<keyword evidence="3" id="KW-1185">Reference proteome</keyword>
<reference evidence="2 3" key="1">
    <citation type="submission" date="2019-02" db="EMBL/GenBank/DDBJ databases">
        <title>Genome sequencing of the rare red list fungi Phlebia centrifuga.</title>
        <authorList>
            <person name="Buettner E."/>
            <person name="Kellner H."/>
        </authorList>
    </citation>
    <scope>NUCLEOTIDE SEQUENCE [LARGE SCALE GENOMIC DNA]</scope>
    <source>
        <strain evidence="2 3">DSM 108282</strain>
    </source>
</reference>
<name>A0A4S4KSH6_9APHY</name>
<accession>A0A4S4KSH6</accession>
<proteinExistence type="predicted"/>
<protein>
    <submittedName>
        <fullName evidence="2">Uncharacterized protein</fullName>
    </submittedName>
</protein>